<evidence type="ECO:0000313" key="6">
    <source>
        <dbReference type="EMBL" id="CAH0028155.1"/>
    </source>
</evidence>
<evidence type="ECO:0000256" key="1">
    <source>
        <dbReference type="ARBA" id="ARBA00022737"/>
    </source>
</evidence>
<dbReference type="PANTHER" id="PTHR24198:SF165">
    <property type="entry name" value="ANKYRIN REPEAT-CONTAINING PROTEIN-RELATED"/>
    <property type="match status" value="1"/>
</dbReference>
<dbReference type="PANTHER" id="PTHR24198">
    <property type="entry name" value="ANKYRIN REPEAT AND PROTEIN KINASE DOMAIN-CONTAINING PROTEIN"/>
    <property type="match status" value="1"/>
</dbReference>
<proteinExistence type="predicted"/>
<dbReference type="SUPFAM" id="SSF52540">
    <property type="entry name" value="P-loop containing nucleoside triphosphate hydrolases"/>
    <property type="match status" value="1"/>
</dbReference>
<keyword evidence="7" id="KW-1185">Reference proteome</keyword>
<comment type="caution">
    <text evidence="6">The sequence shown here is derived from an EMBL/GenBank/DDBJ whole genome shotgun (WGS) entry which is preliminary data.</text>
</comment>
<dbReference type="Pfam" id="PF24883">
    <property type="entry name" value="NPHP3_N"/>
    <property type="match status" value="1"/>
</dbReference>
<evidence type="ECO:0000256" key="4">
    <source>
        <dbReference type="SAM" id="MobiDB-lite"/>
    </source>
</evidence>
<dbReference type="PROSITE" id="PS50088">
    <property type="entry name" value="ANK_REPEAT"/>
    <property type="match status" value="10"/>
</dbReference>
<sequence length="2000" mass="221594">MATTTDSEQEGDYEVVSKDSVPAPAAQAGAAWQKELNTVQKWLQPTDYNSSGNEYMKHLHSYIPGTGSWVRESPIYSTWAEPRPSSEAQHGVLHVKGVAGSGKSVLAASIISQLQEEQPNTPVLFFFFRQIVEKNHSAKYLVRDFASQLLPHSQSLVSKLYPVSQKQGVDGTELGSLWDAILQTLESMPGVYCVVDALDEMDDGDFDFIHQLVRLGALDPDRVKLLLTSRPVSKIEEALRDPHILRFKLETSLIDPDIDKYVGVSLVSLNPSLRPETEDLVKKTICKCAQGLFLHARLVTDNLTNGLKDSRITEDMLPECLERLPQNLKDVYEQMLTDHALRSGVSTEQQAHILMCVTHSSRPLRLIELGSLVSSFMGLDNLKEGKDLVRASCGPLLEILEDQTVSVIHHSFTEFLRDGSRLQTPASFPVLNSRYAHSMLAILSLQYLDGGPLLDMNSDTPSDSYYDDYDNSRQEQTRRHQVLQDMNLTLPLLNYSLENLKYHLDNAEPEDSQLLNTISTYLAPGKPAFGLWMYHHWQPRFYNSFTAVHLAAFADMPLYVIEHLGPNDTKDGDGRTPLSYAAEKSAAKTVKFLLSHGADPKSYCSWGLTPLHYAIQKESIETVQLLLEAGFSPLIPTIKSDRYDEYEDEGSSFGNTPLEYAFTGNHEAIIECFMPLITPDYANKCLHWARETKIIEAVLKAGPVDVDCFAGGSTKLFKATTDYDFETMKVLIQHGADVNKRCGGDRYGSEDIISLEIDNPRGPMPIHAFAGYGQSFSRGCSDLENAEKCLRLLLDNGADINATTDGEKHIYRGRDGKFTPLHYAVKKDINGYWFGVKDNTREKFASLLLKAGADPNAKTTYGYTPLHVANPECLPLFDLLVAHSADVNAKNHRGSAPILQLIQQYKVNPDIKVFEKLIECGADVNTSDDDGDTIFHMVLGHLEKFKMTDLPFFQLLLRSGADINKPNKKGNPPLFKYQAPEHDSWPSHRLNPRDDEPLLRALVEAGLDMRAYNGEGETILSALIPQYRCEIKTVEKFIRLGADLTARNNDGSTLLRVALKSRHSIDWINYLSSKGLDPLARDEDGRTLIHTAVQCYSADQTGRAIVEGLIELGISPEAKDGFGSTALHLASKKDHGDRVTAREDEYDWVDAILKTRILGAQDVNDRDGSGATTLHNAVGVCEFTVAKLLQAGANPTALTHEGLSPLHIACRDGQPNVVGLLLATYKERGELGQMINLHDSLGERRTSLHLAARAGIYESVSYLLNNGADIASLDKNGFTALHALVEAPSNTPWLEILDLLLNFGADLNAKTSVEQNRATALDLATKNGREAMVQALVQHGATSNRRLHDQSPEPTISTKTLQELLESRNSPEIVRKVEKVLETNDYATIKEFVRLGGSLMSIDQFKDKTILHRMVHRGNISLLSHFKDEASKVDQSPWMMEEEHPGTLLADACERGLPGLDIIKCLIENVGLDPNMPSDRRGFTYKLKKATPLHFVACGTHFWHADAVTYLLSHGADIEAKNKDGQTPLLCAISTQHPNGFWKERTIKQLLDHGANPNFIAESGASCLAEADSAEVLKLLLEYGANISATPGVMEFALKKMNVDMVQVLLDAGADPNYRDSLDGGYTEDEASSQYPLHRAARPANERFPTIDWDSRKQKITEILLQGGSNPYAAYSDESYVLQAIVEENGFLDPFFELGNLDIEERGRHGRTLLLSACVVVEKPHREVRGGHMNKKFPLTANPKVVLALLARGAIPDVTDDQERTPLHCLCSMTHPYDEDHQQAFDALVTSAPSTIHAVDNAGFKPLHRASQSCQSWAIWRLVDLGADLLKPDPDGNTALHFLAPKMVGEKTSAAAAQAQFKLLLAQGLTINARNNKGETPLFLSISAEWSGTCLIDTSHPTYALENDVSPSDVLDLYISRGADIFTADNEGKTLLHAAAGRRIEDPDWNTDQIKHMENVFKKLMDMGLDPRKEDVQMRTAIDMAVARGRKGIVDFFAEK</sequence>
<reference evidence="6" key="1">
    <citation type="submission" date="2021-10" db="EMBL/GenBank/DDBJ databases">
        <authorList>
            <person name="Piombo E."/>
        </authorList>
    </citation>
    <scope>NUCLEOTIDE SEQUENCE</scope>
</reference>
<evidence type="ECO:0000256" key="3">
    <source>
        <dbReference type="PROSITE-ProRule" id="PRU00023"/>
    </source>
</evidence>
<feature type="repeat" description="ANK" evidence="3">
    <location>
        <begin position="711"/>
        <end position="743"/>
    </location>
</feature>
<dbReference type="EMBL" id="CABFNQ020000730">
    <property type="protein sequence ID" value="CAH0028155.1"/>
    <property type="molecule type" value="Genomic_DNA"/>
</dbReference>
<organism evidence="6 7">
    <name type="scientific">Clonostachys rhizophaga</name>
    <dbReference type="NCBI Taxonomy" id="160324"/>
    <lineage>
        <taxon>Eukaryota</taxon>
        <taxon>Fungi</taxon>
        <taxon>Dikarya</taxon>
        <taxon>Ascomycota</taxon>
        <taxon>Pezizomycotina</taxon>
        <taxon>Sordariomycetes</taxon>
        <taxon>Hypocreomycetidae</taxon>
        <taxon>Hypocreales</taxon>
        <taxon>Bionectriaceae</taxon>
        <taxon>Clonostachys</taxon>
    </lineage>
</organism>
<dbReference type="PRINTS" id="PR01415">
    <property type="entry name" value="ANKYRIN"/>
</dbReference>
<evidence type="ECO:0000259" key="5">
    <source>
        <dbReference type="PROSITE" id="PS50837"/>
    </source>
</evidence>
<feature type="repeat" description="ANK" evidence="3">
    <location>
        <begin position="1276"/>
        <end position="1312"/>
    </location>
</feature>
<feature type="domain" description="NACHT" evidence="5">
    <location>
        <begin position="91"/>
        <end position="231"/>
    </location>
</feature>
<gene>
    <name evidence="6" type="ORF">CRHIZ90672A_00002130</name>
</gene>
<dbReference type="InterPro" id="IPR007111">
    <property type="entry name" value="NACHT_NTPase"/>
</dbReference>
<dbReference type="InterPro" id="IPR056884">
    <property type="entry name" value="NPHP3-like_N"/>
</dbReference>
<feature type="region of interest" description="Disordered" evidence="4">
    <location>
        <begin position="1"/>
        <end position="21"/>
    </location>
</feature>
<dbReference type="SUPFAM" id="SSF48403">
    <property type="entry name" value="Ankyrin repeat"/>
    <property type="match status" value="6"/>
</dbReference>
<name>A0A9N9VTL9_9HYPO</name>
<dbReference type="Pfam" id="PF12796">
    <property type="entry name" value="Ank_2"/>
    <property type="match status" value="4"/>
</dbReference>
<feature type="repeat" description="ANK" evidence="3">
    <location>
        <begin position="1488"/>
        <end position="1523"/>
    </location>
</feature>
<keyword evidence="2 3" id="KW-0040">ANK repeat</keyword>
<feature type="repeat" description="ANK" evidence="3">
    <location>
        <begin position="573"/>
        <end position="605"/>
    </location>
</feature>
<feature type="repeat" description="ANK" evidence="3">
    <location>
        <begin position="1524"/>
        <end position="1562"/>
    </location>
</feature>
<dbReference type="OrthoDB" id="21416at2759"/>
<dbReference type="PROSITE" id="PS50297">
    <property type="entry name" value="ANK_REP_REGION"/>
    <property type="match status" value="7"/>
</dbReference>
<dbReference type="InterPro" id="IPR002110">
    <property type="entry name" value="Ankyrin_rpt"/>
</dbReference>
<accession>A0A9N9VTL9</accession>
<dbReference type="PROSITE" id="PS50837">
    <property type="entry name" value="NACHT"/>
    <property type="match status" value="1"/>
</dbReference>
<dbReference type="Gene3D" id="3.40.50.300">
    <property type="entry name" value="P-loop containing nucleotide triphosphate hydrolases"/>
    <property type="match status" value="1"/>
</dbReference>
<dbReference type="SMART" id="SM00248">
    <property type="entry name" value="ANK"/>
    <property type="match status" value="25"/>
</dbReference>
<dbReference type="InterPro" id="IPR036770">
    <property type="entry name" value="Ankyrin_rpt-contain_sf"/>
</dbReference>
<evidence type="ECO:0000256" key="2">
    <source>
        <dbReference type="ARBA" id="ARBA00023043"/>
    </source>
</evidence>
<keyword evidence="1" id="KW-0677">Repeat</keyword>
<dbReference type="Proteomes" id="UP000696573">
    <property type="component" value="Unassembled WGS sequence"/>
</dbReference>
<feature type="repeat" description="ANK" evidence="3">
    <location>
        <begin position="606"/>
        <end position="630"/>
    </location>
</feature>
<feature type="repeat" description="ANK" evidence="3">
    <location>
        <begin position="1201"/>
        <end position="1222"/>
    </location>
</feature>
<protein>
    <recommendedName>
        <fullName evidence="5">NACHT domain-containing protein</fullName>
    </recommendedName>
</protein>
<dbReference type="InterPro" id="IPR027417">
    <property type="entry name" value="P-loop_NTPase"/>
</dbReference>
<feature type="repeat" description="ANK" evidence="3">
    <location>
        <begin position="1594"/>
        <end position="1621"/>
    </location>
</feature>
<feature type="repeat" description="ANK" evidence="3">
    <location>
        <begin position="1316"/>
        <end position="1348"/>
    </location>
</feature>
<feature type="repeat" description="ANK" evidence="3">
    <location>
        <begin position="1243"/>
        <end position="1275"/>
    </location>
</feature>
<evidence type="ECO:0000313" key="7">
    <source>
        <dbReference type="Proteomes" id="UP000696573"/>
    </source>
</evidence>
<dbReference type="Gene3D" id="1.25.40.20">
    <property type="entry name" value="Ankyrin repeat-containing domain"/>
    <property type="match status" value="8"/>
</dbReference>
<dbReference type="Pfam" id="PF00023">
    <property type="entry name" value="Ank"/>
    <property type="match status" value="1"/>
</dbReference>